<dbReference type="NCBIfam" id="NF005884">
    <property type="entry name" value="PRK07846.1"/>
    <property type="match status" value="1"/>
</dbReference>
<evidence type="ECO:0000259" key="10">
    <source>
        <dbReference type="Pfam" id="PF02852"/>
    </source>
</evidence>
<organism evidence="12 13">
    <name type="scientific">Nostocoides vanveenii</name>
    <dbReference type="NCBI Taxonomy" id="330835"/>
    <lineage>
        <taxon>Bacteria</taxon>
        <taxon>Bacillati</taxon>
        <taxon>Actinomycetota</taxon>
        <taxon>Actinomycetes</taxon>
        <taxon>Micrococcales</taxon>
        <taxon>Intrasporangiaceae</taxon>
        <taxon>Nostocoides</taxon>
    </lineage>
</organism>
<dbReference type="PANTHER" id="PTHR43014:SF5">
    <property type="entry name" value="GLUTATHIONE REDUCTASE (NADPH)"/>
    <property type="match status" value="1"/>
</dbReference>
<evidence type="ECO:0000256" key="1">
    <source>
        <dbReference type="ARBA" id="ARBA00001974"/>
    </source>
</evidence>
<dbReference type="Pfam" id="PF07992">
    <property type="entry name" value="Pyr_redox_2"/>
    <property type="match status" value="1"/>
</dbReference>
<dbReference type="InterPro" id="IPR036188">
    <property type="entry name" value="FAD/NAD-bd_sf"/>
</dbReference>
<evidence type="ECO:0000256" key="7">
    <source>
        <dbReference type="ARBA" id="ARBA00023157"/>
    </source>
</evidence>
<keyword evidence="13" id="KW-1185">Reference proteome</keyword>
<dbReference type="Proteomes" id="UP001501475">
    <property type="component" value="Unassembled WGS sequence"/>
</dbReference>
<comment type="caution">
    <text evidence="12">The sequence shown here is derived from an EMBL/GenBank/DDBJ whole genome shotgun (WGS) entry which is preliminary data.</text>
</comment>
<dbReference type="InterPro" id="IPR004099">
    <property type="entry name" value="Pyr_nucl-diS_OxRdtase_dimer"/>
</dbReference>
<dbReference type="SUPFAM" id="SSF51905">
    <property type="entry name" value="FAD/NAD(P)-binding domain"/>
    <property type="match status" value="1"/>
</dbReference>
<keyword evidence="3 9" id="KW-0285">Flavoprotein</keyword>
<name>A0ABN2KK05_9MICO</name>
<keyword evidence="6 9" id="KW-0560">Oxidoreductase</keyword>
<evidence type="ECO:0000256" key="5">
    <source>
        <dbReference type="ARBA" id="ARBA00022857"/>
    </source>
</evidence>
<dbReference type="Gene3D" id="3.50.50.60">
    <property type="entry name" value="FAD/NAD(P)-binding domain"/>
    <property type="match status" value="2"/>
</dbReference>
<dbReference type="PRINTS" id="PR00411">
    <property type="entry name" value="PNDRDTASEI"/>
</dbReference>
<gene>
    <name evidence="12" type="primary">mtr</name>
    <name evidence="12" type="ORF">GCM10009810_16930</name>
</gene>
<keyword evidence="8 9" id="KW-0676">Redox-active center</keyword>
<keyword evidence="5" id="KW-0521">NADP</keyword>
<dbReference type="PROSITE" id="PS00076">
    <property type="entry name" value="PYRIDINE_REDOX_1"/>
    <property type="match status" value="1"/>
</dbReference>
<evidence type="ECO:0000256" key="8">
    <source>
        <dbReference type="ARBA" id="ARBA00023284"/>
    </source>
</evidence>
<evidence type="ECO:0000313" key="13">
    <source>
        <dbReference type="Proteomes" id="UP001501475"/>
    </source>
</evidence>
<dbReference type="RefSeq" id="WP_344064778.1">
    <property type="nucleotide sequence ID" value="NZ_BAAAPN010000044.1"/>
</dbReference>
<protein>
    <submittedName>
        <fullName evidence="12">Mycothione reductase</fullName>
    </submittedName>
</protein>
<dbReference type="InterPro" id="IPR016156">
    <property type="entry name" value="FAD/NAD-linked_Rdtase_dimer_sf"/>
</dbReference>
<evidence type="ECO:0000256" key="3">
    <source>
        <dbReference type="ARBA" id="ARBA00022630"/>
    </source>
</evidence>
<feature type="domain" description="Pyridine nucleotide-disulphide oxidoreductase dimerisation" evidence="10">
    <location>
        <begin position="351"/>
        <end position="459"/>
    </location>
</feature>
<evidence type="ECO:0000256" key="2">
    <source>
        <dbReference type="ARBA" id="ARBA00007532"/>
    </source>
</evidence>
<comment type="cofactor">
    <cofactor evidence="1">
        <name>FAD</name>
        <dbReference type="ChEBI" id="CHEBI:57692"/>
    </cofactor>
</comment>
<dbReference type="PANTHER" id="PTHR43014">
    <property type="entry name" value="MERCURIC REDUCTASE"/>
    <property type="match status" value="1"/>
</dbReference>
<evidence type="ECO:0000256" key="4">
    <source>
        <dbReference type="ARBA" id="ARBA00022827"/>
    </source>
</evidence>
<dbReference type="Pfam" id="PF02852">
    <property type="entry name" value="Pyr_redox_dim"/>
    <property type="match status" value="1"/>
</dbReference>
<dbReference type="PRINTS" id="PR00368">
    <property type="entry name" value="FADPNR"/>
</dbReference>
<dbReference type="InterPro" id="IPR001100">
    <property type="entry name" value="Pyr_nuc-diS_OxRdtase"/>
</dbReference>
<evidence type="ECO:0000259" key="11">
    <source>
        <dbReference type="Pfam" id="PF07992"/>
    </source>
</evidence>
<evidence type="ECO:0000256" key="9">
    <source>
        <dbReference type="RuleBase" id="RU003691"/>
    </source>
</evidence>
<dbReference type="SUPFAM" id="SSF55424">
    <property type="entry name" value="FAD/NAD-linked reductases, dimerisation (C-terminal) domain"/>
    <property type="match status" value="1"/>
</dbReference>
<dbReference type="EMBL" id="BAAAPN010000044">
    <property type="protein sequence ID" value="GAA1758017.1"/>
    <property type="molecule type" value="Genomic_DNA"/>
</dbReference>
<evidence type="ECO:0000256" key="6">
    <source>
        <dbReference type="ARBA" id="ARBA00023002"/>
    </source>
</evidence>
<keyword evidence="4 9" id="KW-0274">FAD</keyword>
<accession>A0ABN2KK05</accession>
<dbReference type="InterPro" id="IPR012999">
    <property type="entry name" value="Pyr_OxRdtase_I_AS"/>
</dbReference>
<feature type="domain" description="FAD/NAD(P)-binding" evidence="11">
    <location>
        <begin position="14"/>
        <end position="330"/>
    </location>
</feature>
<proteinExistence type="inferred from homology"/>
<comment type="similarity">
    <text evidence="2 9">Belongs to the class-I pyridine nucleotide-disulfide oxidoreductase family.</text>
</comment>
<sequence length="474" mass="49851">MSPSSPPPPVTAPYDVLVIGAGSGRMVLNEAMVSGRHTAIVDSGPYGGTCLNRGCIPSKMFVHAADVAATIRDAARFGIDAHIDGVRWPDIRDRVFGRIDSYAASGPGGARDAGIAAYECRAEFVGERRVRLHLPTGGIEVSADHIVIAAGAHPVIPDVVRQSGVRVDTSDTIMRIEELPKRLLVLGGGVIGIEMASIFGALGCAITLVTQGPVLARRAGEDVARRFTAIARERWDVHTGASVTTVEQRSDGIHLRLSDGTPLVGDRLLVAAGRRPNTAGLGLESAGVAVDAESGRVLVDDYGRTSAERVWALGDISSEIELKHLANSQARTIRHNILHPDALEPLRTKAIPAAIFSDPQIALVGLTPEAARAEGRDAVAATRPLSDTAYGWALEDTTSVCTVVAERGSGVVLGAQIMAPFASSLIQPLVDAVTRGLTAMDAAATPLWIHPAAMELVENALLDAARLARRPTVR</sequence>
<dbReference type="Gene3D" id="3.30.390.30">
    <property type="match status" value="1"/>
</dbReference>
<dbReference type="InterPro" id="IPR023753">
    <property type="entry name" value="FAD/NAD-binding_dom"/>
</dbReference>
<reference evidence="12 13" key="1">
    <citation type="journal article" date="2019" name="Int. J. Syst. Evol. Microbiol.">
        <title>The Global Catalogue of Microorganisms (GCM) 10K type strain sequencing project: providing services to taxonomists for standard genome sequencing and annotation.</title>
        <authorList>
            <consortium name="The Broad Institute Genomics Platform"/>
            <consortium name="The Broad Institute Genome Sequencing Center for Infectious Disease"/>
            <person name="Wu L."/>
            <person name="Ma J."/>
        </authorList>
    </citation>
    <scope>NUCLEOTIDE SEQUENCE [LARGE SCALE GENOMIC DNA]</scope>
    <source>
        <strain evidence="12 13">JCM 15591</strain>
    </source>
</reference>
<dbReference type="PIRSF" id="PIRSF000350">
    <property type="entry name" value="Mercury_reductase_MerA"/>
    <property type="match status" value="1"/>
</dbReference>
<evidence type="ECO:0000313" key="12">
    <source>
        <dbReference type="EMBL" id="GAA1758017.1"/>
    </source>
</evidence>
<keyword evidence="7" id="KW-1015">Disulfide bond</keyword>